<evidence type="ECO:0000256" key="15">
    <source>
        <dbReference type="PROSITE-ProRule" id="PRU01087"/>
    </source>
</evidence>
<dbReference type="GO" id="GO:0006487">
    <property type="term" value="P:protein N-linked glycosylation"/>
    <property type="evidence" value="ECO:0007669"/>
    <property type="project" value="TreeGrafter"/>
</dbReference>
<dbReference type="InterPro" id="IPR031814">
    <property type="entry name" value="ALG11_N"/>
</dbReference>
<dbReference type="KEGG" id="sgra:EX895_004604"/>
<feature type="transmembrane region" description="Helical" evidence="16">
    <location>
        <begin position="239"/>
        <end position="259"/>
    </location>
</feature>
<dbReference type="Pfam" id="PF05241">
    <property type="entry name" value="EBP"/>
    <property type="match status" value="1"/>
</dbReference>
<dbReference type="PROSITE" id="PS51751">
    <property type="entry name" value="EXPERA"/>
    <property type="match status" value="1"/>
</dbReference>
<gene>
    <name evidence="18" type="ORF">EX895_004604</name>
</gene>
<dbReference type="RefSeq" id="XP_029738440.1">
    <property type="nucleotide sequence ID" value="XM_029885198.1"/>
</dbReference>
<dbReference type="GeneID" id="40727499"/>
<evidence type="ECO:0000256" key="7">
    <source>
        <dbReference type="ARBA" id="ARBA00022679"/>
    </source>
</evidence>
<dbReference type="CDD" id="cd03806">
    <property type="entry name" value="GT4_ALG11-like"/>
    <property type="match status" value="1"/>
</dbReference>
<keyword evidence="8 15" id="KW-0812">Transmembrane</keyword>
<reference evidence="18 19" key="1">
    <citation type="submission" date="2019-05" db="EMBL/GenBank/DDBJ databases">
        <title>Sporisorium graminicola CBS 10092 draft sequencing and annotation.</title>
        <authorList>
            <person name="Solano-Gonzalez S."/>
            <person name="Caddick M.X."/>
            <person name="Darby A."/>
        </authorList>
    </citation>
    <scope>NUCLEOTIDE SEQUENCE [LARGE SCALE GENOMIC DNA]</scope>
    <source>
        <strain evidence="18 19">CBS 10092</strain>
    </source>
</reference>
<dbReference type="InterPro" id="IPR033118">
    <property type="entry name" value="EXPERA"/>
</dbReference>
<keyword evidence="9" id="KW-0256">Endoplasmic reticulum</keyword>
<evidence type="ECO:0000313" key="18">
    <source>
        <dbReference type="EMBL" id="TKY86455.1"/>
    </source>
</evidence>
<comment type="pathway">
    <text evidence="3">Protein modification; protein glycosylation.</text>
</comment>
<keyword evidence="11 15" id="KW-0472">Membrane</keyword>
<feature type="transmembrane region" description="Helical" evidence="16">
    <location>
        <begin position="43"/>
        <end position="63"/>
    </location>
</feature>
<organism evidence="18 19">
    <name type="scientific">Sporisorium graminicola</name>
    <dbReference type="NCBI Taxonomy" id="280036"/>
    <lineage>
        <taxon>Eukaryota</taxon>
        <taxon>Fungi</taxon>
        <taxon>Dikarya</taxon>
        <taxon>Basidiomycota</taxon>
        <taxon>Ustilaginomycotina</taxon>
        <taxon>Ustilaginomycetes</taxon>
        <taxon>Ustilaginales</taxon>
        <taxon>Ustilaginaceae</taxon>
        <taxon>Sporisorium</taxon>
    </lineage>
</organism>
<evidence type="ECO:0000256" key="9">
    <source>
        <dbReference type="ARBA" id="ARBA00022824"/>
    </source>
</evidence>
<evidence type="ECO:0000256" key="8">
    <source>
        <dbReference type="ARBA" id="ARBA00022692"/>
    </source>
</evidence>
<evidence type="ECO:0000256" key="10">
    <source>
        <dbReference type="ARBA" id="ARBA00022989"/>
    </source>
</evidence>
<evidence type="ECO:0000256" key="16">
    <source>
        <dbReference type="SAM" id="Phobius"/>
    </source>
</evidence>
<evidence type="ECO:0000256" key="12">
    <source>
        <dbReference type="ARBA" id="ARBA00032060"/>
    </source>
</evidence>
<evidence type="ECO:0000256" key="2">
    <source>
        <dbReference type="ARBA" id="ARBA00004389"/>
    </source>
</evidence>
<evidence type="ECO:0000256" key="6">
    <source>
        <dbReference type="ARBA" id="ARBA00022676"/>
    </source>
</evidence>
<dbReference type="PANTHER" id="PTHR45919">
    <property type="entry name" value="GDP-MAN:MAN(3)GLCNAC(2)-PP-DOL ALPHA-1,2-MANNOSYLTRANSFERASE"/>
    <property type="match status" value="1"/>
</dbReference>
<feature type="transmembrane region" description="Helical" evidence="16">
    <location>
        <begin position="127"/>
        <end position="146"/>
    </location>
</feature>
<keyword evidence="6" id="KW-0328">Glycosyltransferase</keyword>
<dbReference type="PANTHER" id="PTHR45919:SF1">
    <property type="entry name" value="GDP-MAN:MAN(3)GLCNAC(2)-PP-DOL ALPHA-1,2-MANNOSYLTRANSFERASE"/>
    <property type="match status" value="1"/>
</dbReference>
<dbReference type="InterPro" id="IPR001296">
    <property type="entry name" value="Glyco_trans_1"/>
</dbReference>
<accession>A0A4U7KPQ0</accession>
<dbReference type="Gene3D" id="3.40.50.2000">
    <property type="entry name" value="Glycogen Phosphorylase B"/>
    <property type="match status" value="1"/>
</dbReference>
<evidence type="ECO:0000256" key="14">
    <source>
        <dbReference type="ARBA" id="ARBA00045065"/>
    </source>
</evidence>
<dbReference type="InterPro" id="IPR038013">
    <property type="entry name" value="ALG11"/>
</dbReference>
<evidence type="ECO:0000313" key="19">
    <source>
        <dbReference type="Proteomes" id="UP000306050"/>
    </source>
</evidence>
<keyword evidence="19" id="KW-1185">Reference proteome</keyword>
<feature type="transmembrane region" description="Helical" evidence="16">
    <location>
        <begin position="166"/>
        <end position="185"/>
    </location>
</feature>
<evidence type="ECO:0000259" key="17">
    <source>
        <dbReference type="PROSITE" id="PS51751"/>
    </source>
</evidence>
<dbReference type="SUPFAM" id="SSF53756">
    <property type="entry name" value="UDP-Glycosyltransferase/glycogen phosphorylase"/>
    <property type="match status" value="1"/>
</dbReference>
<evidence type="ECO:0000256" key="5">
    <source>
        <dbReference type="ARBA" id="ARBA00022018"/>
    </source>
</evidence>
<dbReference type="Proteomes" id="UP000306050">
    <property type="component" value="Chromosome SGRAM_4"/>
</dbReference>
<dbReference type="Pfam" id="PF15924">
    <property type="entry name" value="ALG11_N"/>
    <property type="match status" value="1"/>
</dbReference>
<comment type="caution">
    <text evidence="18">The sequence shown here is derived from an EMBL/GenBank/DDBJ whole genome shotgun (WGS) entry which is preliminary data.</text>
</comment>
<keyword evidence="10 15" id="KW-1133">Transmembrane helix</keyword>
<evidence type="ECO:0000256" key="1">
    <source>
        <dbReference type="ARBA" id="ARBA00004141"/>
    </source>
</evidence>
<evidence type="ECO:0000256" key="11">
    <source>
        <dbReference type="ARBA" id="ARBA00023136"/>
    </source>
</evidence>
<evidence type="ECO:0000256" key="13">
    <source>
        <dbReference type="ARBA" id="ARBA00032515"/>
    </source>
</evidence>
<proteinExistence type="predicted"/>
<dbReference type="OrthoDB" id="2276068at2759"/>
<evidence type="ECO:0000256" key="4">
    <source>
        <dbReference type="ARBA" id="ARBA00012645"/>
    </source>
</evidence>
<dbReference type="Pfam" id="PF00534">
    <property type="entry name" value="Glycos_transf_1"/>
    <property type="match status" value="1"/>
</dbReference>
<feature type="domain" description="EXPERA" evidence="17">
    <location>
        <begin position="38"/>
        <end position="184"/>
    </location>
</feature>
<evidence type="ECO:0000256" key="3">
    <source>
        <dbReference type="ARBA" id="ARBA00004922"/>
    </source>
</evidence>
<dbReference type="EC" id="2.4.1.131" evidence="4"/>
<keyword evidence="7" id="KW-0808">Transferase</keyword>
<comment type="catalytic activity">
    <reaction evidence="14">
        <text>an alpha-D-Man-(1-&gt;3)-[alpha-D-Man-(1-&gt;6)]-beta-D-Man-(1-&gt;4)-beta-D-GlcNAc-(1-&gt;4)-alpha-D-GlcNAc-diphospho-di-trans,poly-cis-dolichol + 2 GDP-alpha-D-mannose = an alpha-D-Man-(1-&gt;2)-alpha-D-Man-(1-&gt;2)-alpha-D-Man-(1-&gt;3)-[alpha-D-Man-(1-&gt;6)]-beta-D-Man-(1-&gt;4)-beta-D-GlcNAc-(1-&gt;4)-alpha-D-GlcNAc-diphospho-di-trans,poly-cis-dolichol + 2 GDP + 2 H(+)</text>
        <dbReference type="Rhea" id="RHEA:29523"/>
        <dbReference type="Rhea" id="RHEA-COMP:19515"/>
        <dbReference type="Rhea" id="RHEA-COMP:19516"/>
        <dbReference type="ChEBI" id="CHEBI:15378"/>
        <dbReference type="ChEBI" id="CHEBI:57527"/>
        <dbReference type="ChEBI" id="CHEBI:58189"/>
        <dbReference type="ChEBI" id="CHEBI:132511"/>
        <dbReference type="ChEBI" id="CHEBI:132515"/>
        <dbReference type="EC" id="2.4.1.131"/>
    </reaction>
    <physiologicalReaction direction="left-to-right" evidence="14">
        <dbReference type="Rhea" id="RHEA:29524"/>
    </physiologicalReaction>
</comment>
<feature type="transmembrane region" description="Helical" evidence="16">
    <location>
        <begin position="98"/>
        <end position="120"/>
    </location>
</feature>
<sequence length="815" mass="90527">MDRLLNLQTALSLGYVGSMVLTAYLSSLHLLPSTTTRKTRLIYLWLSFDCICHLTLEGPWLYLSTQSRSVNASKSFFGYLWQEYAAADARWGTGDATLASMEFVTVLLCGPLAGWCAWLLARGDRAYHYWVVVLSTAELYGGWMTFAPEWLVGSAALEVGDWLLLWVYLVFMNLVWVVIPAWLMVDSYAVVSRCLRGDEGVDGTVAPVARGQVSKGKAKAKSKEATKSVASTRTLSGSAYLLLVAAIFLYLMPTAVSAASTTRFSYDPSGTTTLFPTVDLTSRTESIFTSLKSLILPLLLPLGLVGFSFTVGAIQVADKALRKVRKTNRTRRRKLLATLSIDEKTSQVTIIGFFHPYCNAGGGGERVLYEALSYHLARDPHCVGVVYTGDYPATSKTDILAKAASRFGITIDPNRVAFVGLERRWMVEDSAWKSWTLLGQSYGSIWLGFEALSQLVPDAWIDTMGYAFTYPVARLFNRTLPIAAYVHYPIISTDMLARVSARQAGHTNDSRTANSVVRSRGKLVYYRLFAKVYSWALRRADVVVGNGSWTRGHLEQLMGRRVEKVFPPCDTDPLAQFGLQRESRVVVSLAQFRPEKEHPMQLKVLKQLRDTRPDLFGAQNGVKLVMMGSSRNSDDEQRIELLRALSKSLGLDECVEFVVNANYEAICQHLAQASVGISTMKDEHFGINVVEFMAAGLVTLSHKSAGPWLDIAVPSANRSAPATKEGEQQQEKTAVGYHAETVEEFASVLASIFDLQERQPEKVAEMRRAARSRAQGVFGRKAFTEAWQKELWGKLEGKLHRSGPTQVQQQEKKEQ</sequence>
<dbReference type="EMBL" id="SRRM01000017">
    <property type="protein sequence ID" value="TKY86455.1"/>
    <property type="molecule type" value="Genomic_DNA"/>
</dbReference>
<dbReference type="GO" id="GO:0005789">
    <property type="term" value="C:endoplasmic reticulum membrane"/>
    <property type="evidence" value="ECO:0007669"/>
    <property type="project" value="UniProtKB-SubCell"/>
</dbReference>
<name>A0A4U7KPQ0_9BASI</name>
<dbReference type="AlphaFoldDB" id="A0A4U7KPQ0"/>
<feature type="transmembrane region" description="Helical" evidence="16">
    <location>
        <begin position="294"/>
        <end position="317"/>
    </location>
</feature>
<dbReference type="GO" id="GO:0004377">
    <property type="term" value="F:GDP-Man:Man(3)GlcNAc(2)-PP-Dol alpha-1,2-mannosyltransferase activity"/>
    <property type="evidence" value="ECO:0007669"/>
    <property type="project" value="UniProtKB-EC"/>
</dbReference>
<dbReference type="FunFam" id="3.40.50.2000:FF:000256">
    <property type="entry name" value="GDP-Man:Man(3)GlcNAc(2)-PP-Dol alpha-1,2-mannosyltransferase"/>
    <property type="match status" value="1"/>
</dbReference>
<feature type="transmembrane region" description="Helical" evidence="16">
    <location>
        <begin position="12"/>
        <end position="31"/>
    </location>
</feature>
<protein>
    <recommendedName>
        <fullName evidence="5">GDP-Man:Man(3)GlcNAc(2)-PP-Dol alpha-1,2-mannosyltransferase</fullName>
        <ecNumber evidence="4">2.4.1.131</ecNumber>
    </recommendedName>
    <alternativeName>
        <fullName evidence="12">Asparagine-linked glycosylation protein 11</fullName>
    </alternativeName>
    <alternativeName>
        <fullName evidence="13">Glycolipid 2-alpha-mannosyltransferase</fullName>
    </alternativeName>
</protein>
<comment type="subcellular location">
    <subcellularLocation>
        <location evidence="2">Endoplasmic reticulum membrane</location>
        <topology evidence="2">Single-pass membrane protein</topology>
    </subcellularLocation>
    <subcellularLocation>
        <location evidence="1">Membrane</location>
        <topology evidence="1">Multi-pass membrane protein</topology>
    </subcellularLocation>
</comment>